<comment type="similarity">
    <text evidence="2">Belongs to the RLP family.</text>
</comment>
<keyword evidence="10" id="KW-0675">Receptor</keyword>
<sequence length="932" mass="104078">MRILLLSWLLFNSYFAAFFCISNLVLVSGRCQSDQKQLLLELNLSSNLNSTAFPTPLRRLMKWNQTTDCCSWDGVSCDAGGHVIGLDLSDRAISSPIDNSSSLFRLQHLQQLNLAFNRFEQVFPAGFDKLENLSYLNLSYAGFTGQIPIEISHLTRLVTLDLSIDRYSSPEESLKLEKPNLKMLAQNLTGLRFLYLDGINMSTTGNKWSQALSPLIKLQAFWSSTIPPTLFGIPSVQALDLSQNQFNGTIGGLHVKASSLLDTLDLRSNKLQGQFPMFVFKLHGLTLLDLSSNNFSGLIPMSAFQNLRNLSYLDLSYNRLSIDAITTNISSLCLPKLTKLFLASCNLMEFPNFLKNQSSLIQLDLSNNQIVGARGSNKRENKSTEHEARLIRMKLKRNLAVTASICAAACHQAACTSTTKCNSSMVGQFPIQIHGEMPSWIWKTVYWGLLNLSGNFLVEFERPLNNIKSSFIGLDLRGNQLEGQIPILPLGVIYLDFSNNKFNSVLPAHIGDSLRYASFVSISNNNIHGSIPPSLCNITYPRVLDLSNNSLSGPIPQCLFQMNVPNTVLNLRQNNLSGIISDTFSKSCELQILDLNQNRLEGKVPKSLENCKRMEVLDIGNNQINDSFPCHLKNIATLHVLILRSNKFNGHIDCPGNSSGWPMLQIFDLASNNFSGKLHLTCLGIWEAMQLNPDKDQSELVYIIIATYLNDVLRYEDTISVTIKSLELKLVKILPEFTSIDISCNNFEGPIPNVIGTFKALYALNFSQNAFSGPIPAFFGNLRQLGSVDLSSNSLHGEIPLQLANLNFLSFLNVSNNKLVGPTSTQLQSFSEASFENNAGLCGPPLMATCGLPPAKTDNPPDARSTVNWNYISAETGFCFGFGISITLLIFWKRWRKWYFERMDRALSWVFPCLPLETRKHGRRATRNQRRH</sequence>
<evidence type="ECO:0000256" key="1">
    <source>
        <dbReference type="ARBA" id="ARBA00004251"/>
    </source>
</evidence>
<evidence type="ECO:0000256" key="6">
    <source>
        <dbReference type="ARBA" id="ARBA00022729"/>
    </source>
</evidence>
<keyword evidence="3" id="KW-1003">Cell membrane</keyword>
<dbReference type="GeneID" id="107960718"/>
<dbReference type="RefSeq" id="XP_040953529.1">
    <property type="nucleotide sequence ID" value="XM_041097595.1"/>
</dbReference>
<dbReference type="SUPFAM" id="SSF52058">
    <property type="entry name" value="L domain-like"/>
    <property type="match status" value="3"/>
</dbReference>
<comment type="subcellular location">
    <subcellularLocation>
        <location evidence="1">Cell membrane</location>
        <topology evidence="1">Single-pass type I membrane protein</topology>
    </subcellularLocation>
</comment>
<proteinExistence type="inferred from homology"/>
<dbReference type="InterPro" id="IPR032675">
    <property type="entry name" value="LRR_dom_sf"/>
</dbReference>
<keyword evidence="11" id="KW-0325">Glycoprotein</keyword>
<dbReference type="InterPro" id="IPR001611">
    <property type="entry name" value="Leu-rich_rpt"/>
</dbReference>
<reference evidence="14" key="1">
    <citation type="journal article" date="2020" name="Nat. Genet.">
        <title>Genomic diversifications of five Gossypium allopolyploid species and their impact on cotton improvement.</title>
        <authorList>
            <person name="Chen Z.J."/>
            <person name="Sreedasyam A."/>
            <person name="Ando A."/>
            <person name="Song Q."/>
            <person name="De Santiago L.M."/>
            <person name="Hulse-Kemp A.M."/>
            <person name="Ding M."/>
            <person name="Ye W."/>
            <person name="Kirkbride R.C."/>
            <person name="Jenkins J."/>
            <person name="Plott C."/>
            <person name="Lovell J."/>
            <person name="Lin Y.M."/>
            <person name="Vaughn R."/>
            <person name="Liu B."/>
            <person name="Simpson S."/>
            <person name="Scheffler B.E."/>
            <person name="Wen L."/>
            <person name="Saski C.A."/>
            <person name="Grover C.E."/>
            <person name="Hu G."/>
            <person name="Conover J.L."/>
            <person name="Carlson J.W."/>
            <person name="Shu S."/>
            <person name="Boston L.B."/>
            <person name="Williams M."/>
            <person name="Peterson D.G."/>
            <person name="McGee K."/>
            <person name="Jones D.C."/>
            <person name="Wendel J.F."/>
            <person name="Stelly D.M."/>
            <person name="Grimwood J."/>
            <person name="Schmutz J."/>
        </authorList>
    </citation>
    <scope>NUCLEOTIDE SEQUENCE [LARGE SCALE GENOMIC DNA]</scope>
    <source>
        <strain evidence="14">cv. TM-1</strain>
    </source>
</reference>
<keyword evidence="5 12" id="KW-0812">Transmembrane</keyword>
<accession>A0ABM3AFA7</accession>
<evidence type="ECO:0000256" key="11">
    <source>
        <dbReference type="ARBA" id="ARBA00023180"/>
    </source>
</evidence>
<evidence type="ECO:0000256" key="12">
    <source>
        <dbReference type="SAM" id="Phobius"/>
    </source>
</evidence>
<keyword evidence="8 12" id="KW-1133">Transmembrane helix</keyword>
<evidence type="ECO:0000313" key="14">
    <source>
        <dbReference type="Proteomes" id="UP000818029"/>
    </source>
</evidence>
<keyword evidence="9 12" id="KW-0472">Membrane</keyword>
<evidence type="ECO:0000256" key="2">
    <source>
        <dbReference type="ARBA" id="ARBA00009592"/>
    </source>
</evidence>
<name>A0ABM3AFA7_GOSHI</name>
<dbReference type="Pfam" id="PF00560">
    <property type="entry name" value="LRR_1"/>
    <property type="match status" value="2"/>
</dbReference>
<dbReference type="PANTHER" id="PTHR48061:SF20">
    <property type="entry name" value="LEUCINE-RICH REPEAT RECEPTOR PROTEIN KINASE MSP1-LIKE"/>
    <property type="match status" value="1"/>
</dbReference>
<evidence type="ECO:0000256" key="7">
    <source>
        <dbReference type="ARBA" id="ARBA00022737"/>
    </source>
</evidence>
<reference evidence="15" key="2">
    <citation type="submission" date="2025-08" db="UniProtKB">
        <authorList>
            <consortium name="RefSeq"/>
        </authorList>
    </citation>
    <scope>IDENTIFICATION</scope>
</reference>
<dbReference type="PANTHER" id="PTHR48061">
    <property type="entry name" value="LEUCINE-RICH REPEAT RECEPTOR PROTEIN KINASE EMS1-LIKE-RELATED"/>
    <property type="match status" value="1"/>
</dbReference>
<evidence type="ECO:0000256" key="5">
    <source>
        <dbReference type="ARBA" id="ARBA00022692"/>
    </source>
</evidence>
<protein>
    <submittedName>
        <fullName evidence="15">Receptor-like protein 9DC3</fullName>
    </submittedName>
</protein>
<dbReference type="InterPro" id="IPR046956">
    <property type="entry name" value="RLP23-like"/>
</dbReference>
<keyword evidence="7" id="KW-0677">Repeat</keyword>
<evidence type="ECO:0000256" key="3">
    <source>
        <dbReference type="ARBA" id="ARBA00022475"/>
    </source>
</evidence>
<evidence type="ECO:0000313" key="15">
    <source>
        <dbReference type="RefSeq" id="XP_040953529.1"/>
    </source>
</evidence>
<dbReference type="InterPro" id="IPR013210">
    <property type="entry name" value="LRR_N_plant-typ"/>
</dbReference>
<gene>
    <name evidence="15" type="primary">LOC107960718</name>
</gene>
<dbReference type="PRINTS" id="PR00019">
    <property type="entry name" value="LEURICHRPT"/>
</dbReference>
<evidence type="ECO:0000256" key="4">
    <source>
        <dbReference type="ARBA" id="ARBA00022614"/>
    </source>
</evidence>
<feature type="transmembrane region" description="Helical" evidence="12">
    <location>
        <begin position="869"/>
        <end position="892"/>
    </location>
</feature>
<dbReference type="Pfam" id="PF08263">
    <property type="entry name" value="LRRNT_2"/>
    <property type="match status" value="1"/>
</dbReference>
<dbReference type="Gene3D" id="3.80.10.10">
    <property type="entry name" value="Ribonuclease Inhibitor"/>
    <property type="match status" value="4"/>
</dbReference>
<feature type="domain" description="Leucine-rich repeat-containing N-terminal plant-type" evidence="13">
    <location>
        <begin position="34"/>
        <end position="78"/>
    </location>
</feature>
<evidence type="ECO:0000256" key="10">
    <source>
        <dbReference type="ARBA" id="ARBA00023170"/>
    </source>
</evidence>
<evidence type="ECO:0000256" key="8">
    <source>
        <dbReference type="ARBA" id="ARBA00022989"/>
    </source>
</evidence>
<keyword evidence="6" id="KW-0732">Signal</keyword>
<dbReference type="InterPro" id="IPR003591">
    <property type="entry name" value="Leu-rich_rpt_typical-subtyp"/>
</dbReference>
<evidence type="ECO:0000259" key="13">
    <source>
        <dbReference type="Pfam" id="PF08263"/>
    </source>
</evidence>
<keyword evidence="4" id="KW-0433">Leucine-rich repeat</keyword>
<evidence type="ECO:0000256" key="9">
    <source>
        <dbReference type="ARBA" id="ARBA00023136"/>
    </source>
</evidence>
<dbReference type="Proteomes" id="UP000818029">
    <property type="component" value="Chromosome A01"/>
</dbReference>
<keyword evidence="14" id="KW-1185">Reference proteome</keyword>
<organism evidence="14 15">
    <name type="scientific">Gossypium hirsutum</name>
    <name type="common">Upland cotton</name>
    <name type="synonym">Gossypium mexicanum</name>
    <dbReference type="NCBI Taxonomy" id="3635"/>
    <lineage>
        <taxon>Eukaryota</taxon>
        <taxon>Viridiplantae</taxon>
        <taxon>Streptophyta</taxon>
        <taxon>Embryophyta</taxon>
        <taxon>Tracheophyta</taxon>
        <taxon>Spermatophyta</taxon>
        <taxon>Magnoliopsida</taxon>
        <taxon>eudicotyledons</taxon>
        <taxon>Gunneridae</taxon>
        <taxon>Pentapetalae</taxon>
        <taxon>rosids</taxon>
        <taxon>malvids</taxon>
        <taxon>Malvales</taxon>
        <taxon>Malvaceae</taxon>
        <taxon>Malvoideae</taxon>
        <taxon>Gossypium</taxon>
    </lineage>
</organism>
<dbReference type="Pfam" id="PF13855">
    <property type="entry name" value="LRR_8"/>
    <property type="match status" value="3"/>
</dbReference>
<dbReference type="SMART" id="SM00369">
    <property type="entry name" value="LRR_TYP"/>
    <property type="match status" value="4"/>
</dbReference>